<accession>A0ACC6NZJ3</accession>
<reference evidence="1" key="1">
    <citation type="submission" date="2023-10" db="EMBL/GenBank/DDBJ databases">
        <title>Amphibacter perezi, gen. nov., sp. nov. a novel taxa of the family Comamonadaceae, class Betaproteobacteria isolated from the skin microbiota of Pelophylax perezi from different populations.</title>
        <authorList>
            <person name="Costa S."/>
            <person name="Proenca D.N."/>
            <person name="Lopes I."/>
            <person name="Morais P.V."/>
        </authorList>
    </citation>
    <scope>NUCLEOTIDE SEQUENCE</scope>
    <source>
        <strain evidence="1">SL12-8</strain>
    </source>
</reference>
<organism evidence="1 2">
    <name type="scientific">Amphibiibacter pelophylacis</name>
    <dbReference type="NCBI Taxonomy" id="1799477"/>
    <lineage>
        <taxon>Bacteria</taxon>
        <taxon>Pseudomonadati</taxon>
        <taxon>Pseudomonadota</taxon>
        <taxon>Betaproteobacteria</taxon>
        <taxon>Burkholderiales</taxon>
        <taxon>Sphaerotilaceae</taxon>
        <taxon>Amphibiibacter</taxon>
    </lineage>
</organism>
<dbReference type="Proteomes" id="UP001364695">
    <property type="component" value="Unassembled WGS sequence"/>
</dbReference>
<keyword evidence="2" id="KW-1185">Reference proteome</keyword>
<evidence type="ECO:0000313" key="2">
    <source>
        <dbReference type="Proteomes" id="UP001364695"/>
    </source>
</evidence>
<comment type="caution">
    <text evidence="1">The sequence shown here is derived from an EMBL/GenBank/DDBJ whole genome shotgun (WGS) entry which is preliminary data.</text>
</comment>
<proteinExistence type="predicted"/>
<name>A0ACC6NZJ3_9BURK</name>
<dbReference type="EMBL" id="JAWDIE010000003">
    <property type="protein sequence ID" value="MEJ7137360.1"/>
    <property type="molecule type" value="Genomic_DNA"/>
</dbReference>
<gene>
    <name evidence="1" type="ORF">RV045_02800</name>
</gene>
<sequence length="370" mass="41721">MSASLPVNPALPLWSDPARQQQFQHWLAPLTDRFGLQPATLTAAAADSGQRRYLRLQGAQQPFIIMDAPAATNVNDAFLRMARQMQDAALPGPEPLAHDLEHGFILLTDLGSTTLLTALQGDITVEDGFFDAHPGPRTDAWLRESLDLLLKWQQRIPTEGLVRYDRAFLQRELDIFTEWCVGAEHGVVWTAPQQAQWRGVCEALIGLALEQPFVAMHRDWMARNLMVLPDGQKLQGHSLAILDFQDTIAGPVGYDLISLLRDAYITWDEAQELDWAVRYWQAARAAGLPVHDDFGEFWRAAEWLGLQRHLKVMGIFCRLQHRDGKPIHIGEVPRFMAWANRVALRYGPLRPLIPLLETLGGAKLQQGYTF</sequence>
<evidence type="ECO:0000313" key="1">
    <source>
        <dbReference type="EMBL" id="MEJ7137360.1"/>
    </source>
</evidence>
<protein>
    <submittedName>
        <fullName evidence="1">Phosphotransferase</fullName>
    </submittedName>
</protein>